<protein>
    <submittedName>
        <fullName evidence="1">Uncharacterized protein</fullName>
    </submittedName>
</protein>
<organism evidence="1">
    <name type="scientific">Arundo donax</name>
    <name type="common">Giant reed</name>
    <name type="synonym">Donax arundinaceus</name>
    <dbReference type="NCBI Taxonomy" id="35708"/>
    <lineage>
        <taxon>Eukaryota</taxon>
        <taxon>Viridiplantae</taxon>
        <taxon>Streptophyta</taxon>
        <taxon>Embryophyta</taxon>
        <taxon>Tracheophyta</taxon>
        <taxon>Spermatophyta</taxon>
        <taxon>Magnoliopsida</taxon>
        <taxon>Liliopsida</taxon>
        <taxon>Poales</taxon>
        <taxon>Poaceae</taxon>
        <taxon>PACMAD clade</taxon>
        <taxon>Arundinoideae</taxon>
        <taxon>Arundineae</taxon>
        <taxon>Arundo</taxon>
    </lineage>
</organism>
<accession>A0A0A9GZ22</accession>
<proteinExistence type="predicted"/>
<sequence>MSEIDVSSATNSRIPCLELADSTFTATIVPSLSLPLNTEPKPPSPILFAALKSCVAFLISL</sequence>
<dbReference type="EMBL" id="GBRH01168129">
    <property type="protein sequence ID" value="JAE29767.1"/>
    <property type="molecule type" value="Transcribed_RNA"/>
</dbReference>
<dbReference type="AlphaFoldDB" id="A0A0A9GZ22"/>
<name>A0A0A9GZ22_ARUDO</name>
<reference evidence="1" key="2">
    <citation type="journal article" date="2015" name="Data Brief">
        <title>Shoot transcriptome of the giant reed, Arundo donax.</title>
        <authorList>
            <person name="Barrero R.A."/>
            <person name="Guerrero F.D."/>
            <person name="Moolhuijzen P."/>
            <person name="Goolsby J.A."/>
            <person name="Tidwell J."/>
            <person name="Bellgard S.E."/>
            <person name="Bellgard M.I."/>
        </authorList>
    </citation>
    <scope>NUCLEOTIDE SEQUENCE</scope>
    <source>
        <tissue evidence="1">Shoot tissue taken approximately 20 cm above the soil surface</tissue>
    </source>
</reference>
<evidence type="ECO:0000313" key="1">
    <source>
        <dbReference type="EMBL" id="JAE29767.1"/>
    </source>
</evidence>
<reference evidence="1" key="1">
    <citation type="submission" date="2014-09" db="EMBL/GenBank/DDBJ databases">
        <authorList>
            <person name="Magalhaes I.L.F."/>
            <person name="Oliveira U."/>
            <person name="Santos F.R."/>
            <person name="Vidigal T.H.D.A."/>
            <person name="Brescovit A.D."/>
            <person name="Santos A.J."/>
        </authorList>
    </citation>
    <scope>NUCLEOTIDE SEQUENCE</scope>
    <source>
        <tissue evidence="1">Shoot tissue taken approximately 20 cm above the soil surface</tissue>
    </source>
</reference>